<feature type="domain" description="GtrA/DPMS transmembrane" evidence="7">
    <location>
        <begin position="30"/>
        <end position="170"/>
    </location>
</feature>
<evidence type="ECO:0000313" key="9">
    <source>
        <dbReference type="Proteomes" id="UP000289166"/>
    </source>
</evidence>
<keyword evidence="9" id="KW-1185">Reference proteome</keyword>
<dbReference type="GO" id="GO:0005886">
    <property type="term" value="C:plasma membrane"/>
    <property type="evidence" value="ECO:0007669"/>
    <property type="project" value="TreeGrafter"/>
</dbReference>
<evidence type="ECO:0000256" key="4">
    <source>
        <dbReference type="ARBA" id="ARBA00022989"/>
    </source>
</evidence>
<dbReference type="Pfam" id="PF04138">
    <property type="entry name" value="GtrA_DPMS_TM"/>
    <property type="match status" value="1"/>
</dbReference>
<dbReference type="InterPro" id="IPR051401">
    <property type="entry name" value="GtrA_CellWall_Glycosyl"/>
</dbReference>
<dbReference type="EMBL" id="RLII01000007">
    <property type="protein sequence ID" value="RXE59258.1"/>
    <property type="molecule type" value="Genomic_DNA"/>
</dbReference>
<feature type="transmembrane region" description="Helical" evidence="6">
    <location>
        <begin position="121"/>
        <end position="140"/>
    </location>
</feature>
<feature type="transmembrane region" description="Helical" evidence="6">
    <location>
        <begin position="82"/>
        <end position="101"/>
    </location>
</feature>
<evidence type="ECO:0000256" key="2">
    <source>
        <dbReference type="ARBA" id="ARBA00009399"/>
    </source>
</evidence>
<evidence type="ECO:0000256" key="5">
    <source>
        <dbReference type="ARBA" id="ARBA00023136"/>
    </source>
</evidence>
<evidence type="ECO:0000256" key="6">
    <source>
        <dbReference type="SAM" id="Phobius"/>
    </source>
</evidence>
<evidence type="ECO:0000259" key="7">
    <source>
        <dbReference type="Pfam" id="PF04138"/>
    </source>
</evidence>
<sequence length="172" mass="20329">MLINNLLDRLKKYKFFSELLTPEAFSQMKRYVITGFTGFAIEYLLFYTFNNFVFKRFFPGGYSFVKGIAESLFNYDLKGYTYSYLLANAIAYVVVFWFNFLVNRIWSFKSKVNIFKQLKQYAVLFIFNLIATSTLLYVLSDKIGIMPELSKILVMGSVVCWNFVIYKKIIYK</sequence>
<dbReference type="OrthoDB" id="2082501at2"/>
<name>A0A4Q0I4P9_9FIRM</name>
<proteinExistence type="inferred from homology"/>
<evidence type="ECO:0000313" key="8">
    <source>
        <dbReference type="EMBL" id="RXE59258.1"/>
    </source>
</evidence>
<comment type="caution">
    <text evidence="8">The sequence shown here is derived from an EMBL/GenBank/DDBJ whole genome shotgun (WGS) entry which is preliminary data.</text>
</comment>
<evidence type="ECO:0000256" key="1">
    <source>
        <dbReference type="ARBA" id="ARBA00004141"/>
    </source>
</evidence>
<feature type="transmembrane region" description="Helical" evidence="6">
    <location>
        <begin position="152"/>
        <end position="170"/>
    </location>
</feature>
<keyword evidence="5 6" id="KW-0472">Membrane</keyword>
<dbReference type="InterPro" id="IPR007267">
    <property type="entry name" value="GtrA_DPMS_TM"/>
</dbReference>
<reference evidence="9" key="1">
    <citation type="submission" date="2018-11" db="EMBL/GenBank/DDBJ databases">
        <title>Genome sequencing of a novel mesophilic and cellulolytic organism within the genus Hungateiclostridium.</title>
        <authorList>
            <person name="Rettenmaier R."/>
            <person name="Liebl W."/>
            <person name="Zverlov V."/>
        </authorList>
    </citation>
    <scope>NUCLEOTIDE SEQUENCE [LARGE SCALE GENOMIC DNA]</scope>
    <source>
        <strain evidence="9">N2K1</strain>
    </source>
</reference>
<dbReference type="Proteomes" id="UP000289166">
    <property type="component" value="Unassembled WGS sequence"/>
</dbReference>
<dbReference type="PANTHER" id="PTHR38459:SF1">
    <property type="entry name" value="PROPHAGE BACTOPRENOL-LINKED GLUCOSE TRANSLOCASE HOMOLOG"/>
    <property type="match status" value="1"/>
</dbReference>
<accession>A0A4Q0I4P9</accession>
<comment type="similarity">
    <text evidence="2">Belongs to the GtrA family.</text>
</comment>
<keyword evidence="4 6" id="KW-1133">Transmembrane helix</keyword>
<keyword evidence="3 6" id="KW-0812">Transmembrane</keyword>
<gene>
    <name evidence="8" type="ORF">EFD62_07755</name>
</gene>
<dbReference type="PANTHER" id="PTHR38459">
    <property type="entry name" value="PROPHAGE BACTOPRENOL-LINKED GLUCOSE TRANSLOCASE HOMOLOG"/>
    <property type="match status" value="1"/>
</dbReference>
<organism evidence="8 9">
    <name type="scientific">Acetivibrio mesophilus</name>
    <dbReference type="NCBI Taxonomy" id="2487273"/>
    <lineage>
        <taxon>Bacteria</taxon>
        <taxon>Bacillati</taxon>
        <taxon>Bacillota</taxon>
        <taxon>Clostridia</taxon>
        <taxon>Eubacteriales</taxon>
        <taxon>Oscillospiraceae</taxon>
        <taxon>Acetivibrio</taxon>
    </lineage>
</organism>
<evidence type="ECO:0000256" key="3">
    <source>
        <dbReference type="ARBA" id="ARBA00022692"/>
    </source>
</evidence>
<feature type="transmembrane region" description="Helical" evidence="6">
    <location>
        <begin position="31"/>
        <end position="49"/>
    </location>
</feature>
<protein>
    <submittedName>
        <fullName evidence="8">GtrA family protein</fullName>
    </submittedName>
</protein>
<dbReference type="AlphaFoldDB" id="A0A4Q0I4P9"/>
<dbReference type="GO" id="GO:0000271">
    <property type="term" value="P:polysaccharide biosynthetic process"/>
    <property type="evidence" value="ECO:0007669"/>
    <property type="project" value="InterPro"/>
</dbReference>
<comment type="subcellular location">
    <subcellularLocation>
        <location evidence="1">Membrane</location>
        <topology evidence="1">Multi-pass membrane protein</topology>
    </subcellularLocation>
</comment>
<dbReference type="RefSeq" id="WP_069195242.1">
    <property type="nucleotide sequence ID" value="NZ_RLII01000007.1"/>
</dbReference>